<keyword evidence="2" id="KW-1185">Reference proteome</keyword>
<organism evidence="1 2">
    <name type="scientific">Cupriavidus basilensis</name>
    <dbReference type="NCBI Taxonomy" id="68895"/>
    <lineage>
        <taxon>Bacteria</taxon>
        <taxon>Pseudomonadati</taxon>
        <taxon>Pseudomonadota</taxon>
        <taxon>Betaproteobacteria</taxon>
        <taxon>Burkholderiales</taxon>
        <taxon>Burkholderiaceae</taxon>
        <taxon>Cupriavidus</taxon>
    </lineage>
</organism>
<dbReference type="AlphaFoldDB" id="A0A0C4YHD1"/>
<name>A0A0C4YHD1_9BURK</name>
<dbReference type="KEGG" id="cbw:RR42_s0808"/>
<gene>
    <name evidence="1" type="ORF">RR42_s0808</name>
</gene>
<sequence length="113" mass="12748">MERLVRMVPGSVNHEWQDYHFPRHTPQGKQIGGGPVIRTIREAISVVCTKQGLLMLTKRAASYCATPQMAFVEIDLPAMPSALVRRVDDYRPILQEMDALLLRIACRYDVAPA</sequence>
<dbReference type="RefSeq" id="WP_236702180.1">
    <property type="nucleotide sequence ID" value="NZ_CP010537.1"/>
</dbReference>
<evidence type="ECO:0000313" key="1">
    <source>
        <dbReference type="EMBL" id="AJG22398.1"/>
    </source>
</evidence>
<dbReference type="EMBL" id="CP010537">
    <property type="protein sequence ID" value="AJG22398.1"/>
    <property type="molecule type" value="Genomic_DNA"/>
</dbReference>
<proteinExistence type="predicted"/>
<evidence type="ECO:0000313" key="2">
    <source>
        <dbReference type="Proteomes" id="UP000031843"/>
    </source>
</evidence>
<reference evidence="1 2" key="1">
    <citation type="journal article" date="2015" name="Genome Announc.">
        <title>Complete Genome Sequence of Cupriavidus basilensis 4G11, Isolated from the Oak Ridge Field Research Center Site.</title>
        <authorList>
            <person name="Ray J."/>
            <person name="Waters R.J."/>
            <person name="Skerker J.M."/>
            <person name="Kuehl J.V."/>
            <person name="Price M.N."/>
            <person name="Huang J."/>
            <person name="Chakraborty R."/>
            <person name="Arkin A.P."/>
            <person name="Deutschbauer A."/>
        </authorList>
    </citation>
    <scope>NUCLEOTIDE SEQUENCE [LARGE SCALE GENOMIC DNA]</scope>
    <source>
        <strain evidence="1">4G11</strain>
    </source>
</reference>
<protein>
    <submittedName>
        <fullName evidence="1">Putative LysR-family transcriptional regulator</fullName>
    </submittedName>
</protein>
<accession>A0A0C4YHD1</accession>
<dbReference type="Proteomes" id="UP000031843">
    <property type="component" value="Chromosome secondary"/>
</dbReference>